<reference evidence="1" key="3">
    <citation type="submission" date="2025-09" db="UniProtKB">
        <authorList>
            <consortium name="Ensembl"/>
        </authorList>
    </citation>
    <scope>IDENTIFICATION</scope>
</reference>
<dbReference type="InParanoid" id="A0A7N4PF13"/>
<proteinExistence type="predicted"/>
<dbReference type="Proteomes" id="UP000007648">
    <property type="component" value="Unassembled WGS sequence"/>
</dbReference>
<protein>
    <submittedName>
        <fullName evidence="1">Uncharacterized protein</fullName>
    </submittedName>
</protein>
<dbReference type="Ensembl" id="ENSSHAT00000051472.1">
    <property type="protein sequence ID" value="ENSSHAP00000037378.1"/>
    <property type="gene ID" value="ENSSHAG00000024378.1"/>
</dbReference>
<keyword evidence="2" id="KW-1185">Reference proteome</keyword>
<dbReference type="GeneTree" id="ENSGT00980000200533"/>
<name>A0A7N4PF13_SARHA</name>
<organism evidence="1 2">
    <name type="scientific">Sarcophilus harrisii</name>
    <name type="common">Tasmanian devil</name>
    <name type="synonym">Sarcophilus laniarius</name>
    <dbReference type="NCBI Taxonomy" id="9305"/>
    <lineage>
        <taxon>Eukaryota</taxon>
        <taxon>Metazoa</taxon>
        <taxon>Chordata</taxon>
        <taxon>Craniata</taxon>
        <taxon>Vertebrata</taxon>
        <taxon>Euteleostomi</taxon>
        <taxon>Mammalia</taxon>
        <taxon>Metatheria</taxon>
        <taxon>Dasyuromorphia</taxon>
        <taxon>Dasyuridae</taxon>
        <taxon>Sarcophilus</taxon>
    </lineage>
</organism>
<reference evidence="1" key="2">
    <citation type="submission" date="2025-08" db="UniProtKB">
        <authorList>
            <consortium name="Ensembl"/>
        </authorList>
    </citation>
    <scope>IDENTIFICATION</scope>
</reference>
<accession>A0A7N4PF13</accession>
<evidence type="ECO:0000313" key="1">
    <source>
        <dbReference type="Ensembl" id="ENSSHAP00000037378.1"/>
    </source>
</evidence>
<dbReference type="AlphaFoldDB" id="A0A7N4PF13"/>
<evidence type="ECO:0000313" key="2">
    <source>
        <dbReference type="Proteomes" id="UP000007648"/>
    </source>
</evidence>
<reference evidence="1 2" key="1">
    <citation type="journal article" date="2011" name="Proc. Natl. Acad. Sci. U.S.A.">
        <title>Genetic diversity and population structure of the endangered marsupial Sarcophilus harrisii (Tasmanian devil).</title>
        <authorList>
            <person name="Miller W."/>
            <person name="Hayes V.M."/>
            <person name="Ratan A."/>
            <person name="Petersen D.C."/>
            <person name="Wittekindt N.E."/>
            <person name="Miller J."/>
            <person name="Walenz B."/>
            <person name="Knight J."/>
            <person name="Qi J."/>
            <person name="Zhao F."/>
            <person name="Wang Q."/>
            <person name="Bedoya-Reina O.C."/>
            <person name="Katiyar N."/>
            <person name="Tomsho L.P."/>
            <person name="Kasson L.M."/>
            <person name="Hardie R.A."/>
            <person name="Woodbridge P."/>
            <person name="Tindall E.A."/>
            <person name="Bertelsen M.F."/>
            <person name="Dixon D."/>
            <person name="Pyecroft S."/>
            <person name="Helgen K.M."/>
            <person name="Lesk A.M."/>
            <person name="Pringle T.H."/>
            <person name="Patterson N."/>
            <person name="Zhang Y."/>
            <person name="Kreiss A."/>
            <person name="Woods G.M."/>
            <person name="Jones M.E."/>
            <person name="Schuster S.C."/>
        </authorList>
    </citation>
    <scope>NUCLEOTIDE SEQUENCE [LARGE SCALE GENOMIC DNA]</scope>
</reference>
<sequence length="156" mass="17658">MSKVFCICTHIVPDFPLADRFPNILYYRQLFKWNFSLYLLRWILLLMYKNADDLCGFILYSETLLKLWIISNSFLVDSLGLSKYTTISAEKSDNLVSSLPTLIPLIFFSPLIAKASITNTILNSNGNSGQPCFTPDLIGNGFSLSPLHMMLTNGFK</sequence>